<gene>
    <name evidence="1" type="ORF">BECKDK2373B_GA0170837_10731</name>
</gene>
<reference evidence="1" key="1">
    <citation type="submission" date="2019-02" db="EMBL/GenBank/DDBJ databases">
        <authorList>
            <person name="Gruber-Vodicka R. H."/>
            <person name="Seah K. B. B."/>
        </authorList>
    </citation>
    <scope>NUCLEOTIDE SEQUENCE</scope>
    <source>
        <strain evidence="1">BECK_DK47</strain>
    </source>
</reference>
<accession>A0A450SWE0</accession>
<proteinExistence type="predicted"/>
<name>A0A450SWE0_9GAMM</name>
<dbReference type="AlphaFoldDB" id="A0A450SWE0"/>
<organism evidence="1">
    <name type="scientific">Candidatus Kentrum sp. DK</name>
    <dbReference type="NCBI Taxonomy" id="2126562"/>
    <lineage>
        <taxon>Bacteria</taxon>
        <taxon>Pseudomonadati</taxon>
        <taxon>Pseudomonadota</taxon>
        <taxon>Gammaproteobacteria</taxon>
        <taxon>Candidatus Kentrum</taxon>
    </lineage>
</organism>
<evidence type="ECO:0000313" key="1">
    <source>
        <dbReference type="EMBL" id="VFJ58363.1"/>
    </source>
</evidence>
<dbReference type="EMBL" id="CAADEX010000073">
    <property type="protein sequence ID" value="VFJ58363.1"/>
    <property type="molecule type" value="Genomic_DNA"/>
</dbReference>
<protein>
    <submittedName>
        <fullName evidence="1">Uncharacterized protein</fullName>
    </submittedName>
</protein>
<sequence length="161" mass="18344">MTRIPASVGILEGFLSGTRYPQIFLKSPDLLFSGKLELPRLRSQAGAWEREKKCSFLSSPRPHAFSVSQKTAKAQKRKSMVYIILRRWRAGRGNQRMAAAHWAIFLPMLAGMCGAAAAQAHRDSVPTQGAWEQAKAWERENLRVPTIIEFQERVLFHKFFM</sequence>